<reference evidence="1 2" key="1">
    <citation type="submission" date="2020-05" db="EMBL/GenBank/DDBJ databases">
        <title>Complete genome of Desulfobulbus oligotrophicus.</title>
        <authorList>
            <person name="Podar M."/>
        </authorList>
    </citation>
    <scope>NUCLEOTIDE SEQUENCE [LARGE SCALE GENOMIC DNA]</scope>
    <source>
        <strain evidence="1 2">Prop6</strain>
    </source>
</reference>
<dbReference type="Pfam" id="PF13671">
    <property type="entry name" value="AAA_33"/>
    <property type="match status" value="1"/>
</dbReference>
<dbReference type="SUPFAM" id="SSF52540">
    <property type="entry name" value="P-loop containing nucleoside triphosphate hydrolases"/>
    <property type="match status" value="1"/>
</dbReference>
<dbReference type="Gene3D" id="3.40.50.300">
    <property type="entry name" value="P-loop containing nucleotide triphosphate hydrolases"/>
    <property type="match status" value="1"/>
</dbReference>
<proteinExistence type="predicted"/>
<dbReference type="PANTHER" id="PTHR43883">
    <property type="entry name" value="SLR0207 PROTEIN"/>
    <property type="match status" value="1"/>
</dbReference>
<dbReference type="InterPro" id="IPR052732">
    <property type="entry name" value="Cell-binding_unc_protein"/>
</dbReference>
<keyword evidence="2" id="KW-1185">Reference proteome</keyword>
<dbReference type="PANTHER" id="PTHR43883:SF1">
    <property type="entry name" value="GLUCONOKINASE"/>
    <property type="match status" value="1"/>
</dbReference>
<evidence type="ECO:0000313" key="2">
    <source>
        <dbReference type="Proteomes" id="UP000596092"/>
    </source>
</evidence>
<dbReference type="KEGG" id="dog:HP555_06460"/>
<dbReference type="RefSeq" id="WP_199264355.1">
    <property type="nucleotide sequence ID" value="NZ_CP054140.1"/>
</dbReference>
<dbReference type="InterPro" id="IPR027417">
    <property type="entry name" value="P-loop_NTPase"/>
</dbReference>
<sequence length="191" mass="21798">MQRAEYMIVVFFGMTATGKSTLGRALAAYCSAPYFNTDMVRKELTGLQASHRQREEIGQGIYSCIFSEKTYQALLDRTNAEFIKGKRLVILDGSYSKRTDRDQVRELAARWGGGSMFIFCTCSEEEVRHRLAKRAADPSAVSDGRWEVYLHQQKTFEKPDLLDESDCLQLNTEQSTTDMVHWLTAQLCLSR</sequence>
<protein>
    <submittedName>
        <fullName evidence="1">AAA family ATPase</fullName>
    </submittedName>
</protein>
<accession>A0A7T5VCT9</accession>
<dbReference type="EMBL" id="CP054140">
    <property type="protein sequence ID" value="QQG65534.1"/>
    <property type="molecule type" value="Genomic_DNA"/>
</dbReference>
<dbReference type="AlphaFoldDB" id="A0A7T5VCT9"/>
<gene>
    <name evidence="1" type="ORF">HP555_06460</name>
</gene>
<evidence type="ECO:0000313" key="1">
    <source>
        <dbReference type="EMBL" id="QQG65534.1"/>
    </source>
</evidence>
<organism evidence="1 2">
    <name type="scientific">Desulfobulbus oligotrophicus</name>
    <dbReference type="NCBI Taxonomy" id="1909699"/>
    <lineage>
        <taxon>Bacteria</taxon>
        <taxon>Pseudomonadati</taxon>
        <taxon>Thermodesulfobacteriota</taxon>
        <taxon>Desulfobulbia</taxon>
        <taxon>Desulfobulbales</taxon>
        <taxon>Desulfobulbaceae</taxon>
        <taxon>Desulfobulbus</taxon>
    </lineage>
</organism>
<name>A0A7T5VCT9_9BACT</name>
<dbReference type="Proteomes" id="UP000596092">
    <property type="component" value="Chromosome"/>
</dbReference>